<sequence>MKSMNNISKKVLFVLFTSFISLSLFSGCGYKPSTYYAKKELSGKVFVKLFVDLKDPKNAVLIKDSINQLLAQKIGSKLVYDESLADTVMNLKINSVKMRTLQYDIDGYNKLYKAVVDILVSYTKKDTNKTNKFIVTGEHNFSVDDGSTITDTKRFDAIKNASEDALDEVLSKIAVSSFRQ</sequence>
<dbReference type="RefSeq" id="WP_228255935.1">
    <property type="nucleotide sequence ID" value="NZ_BMEF01000010.1"/>
</dbReference>
<protein>
    <submittedName>
        <fullName evidence="1">Lipooligosaccharide transport system, OM translocon component LptE</fullName>
    </submittedName>
</protein>
<organism evidence="1 2">
    <name type="scientific">Malaciobacter pacificus</name>
    <dbReference type="NCBI Taxonomy" id="1080223"/>
    <lineage>
        <taxon>Bacteria</taxon>
        <taxon>Pseudomonadati</taxon>
        <taxon>Campylobacterota</taxon>
        <taxon>Epsilonproteobacteria</taxon>
        <taxon>Campylobacterales</taxon>
        <taxon>Arcobacteraceae</taxon>
        <taxon>Malaciobacter</taxon>
    </lineage>
</organism>
<accession>A0A5C2H7Y1</accession>
<dbReference type="GO" id="GO:0019867">
    <property type="term" value="C:outer membrane"/>
    <property type="evidence" value="ECO:0007669"/>
    <property type="project" value="InterPro"/>
</dbReference>
<dbReference type="InterPro" id="IPR007485">
    <property type="entry name" value="LPS_assembly_LptE"/>
</dbReference>
<dbReference type="PROSITE" id="PS51257">
    <property type="entry name" value="PROKAR_LIPOPROTEIN"/>
    <property type="match status" value="1"/>
</dbReference>
<dbReference type="AlphaFoldDB" id="A0A5C2H7Y1"/>
<evidence type="ECO:0000313" key="1">
    <source>
        <dbReference type="EMBL" id="QEP33585.1"/>
    </source>
</evidence>
<proteinExistence type="predicted"/>
<keyword evidence="2" id="KW-1185">Reference proteome</keyword>
<reference evidence="1" key="1">
    <citation type="submission" date="2019-09" db="EMBL/GenBank/DDBJ databases">
        <title>Complete genome sequencing of four Arcobacter species reveals a diverse suite of mobile elements.</title>
        <authorList>
            <person name="Miller W.G."/>
            <person name="Yee E."/>
            <person name="Bono J.L."/>
        </authorList>
    </citation>
    <scope>NUCLEOTIDE SEQUENCE [LARGE SCALE GENOMIC DNA]</scope>
    <source>
        <strain evidence="1">LMG 26638</strain>
    </source>
</reference>
<gene>
    <name evidence="1" type="primary">lptE</name>
    <name evidence="1" type="ORF">APAC_0424</name>
</gene>
<dbReference type="Pfam" id="PF04390">
    <property type="entry name" value="LptE"/>
    <property type="match status" value="1"/>
</dbReference>
<reference evidence="1" key="2">
    <citation type="submission" date="2019-09" db="EMBL/GenBank/DDBJ databases">
        <title>Taxonomic note: a critical rebuttal of the proposed division of the genus Arcobacter into six genera, emended descriptions of Arcobacter anaerophilus and the genus Arcobacter, and an assessment of genus-level boundaries for Epsilonproteobacteria using in silico genomic comparator tools.</title>
        <authorList>
            <person name="On S.L.W."/>
            <person name="Miller W.G."/>
            <person name="Biggs P."/>
            <person name="Cornelius A."/>
            <person name="Vandamme P."/>
        </authorList>
    </citation>
    <scope>NUCLEOTIDE SEQUENCE [LARGE SCALE GENOMIC DNA]</scope>
    <source>
        <strain evidence="1">LMG 26638</strain>
    </source>
</reference>
<name>A0A5C2H7Y1_9BACT</name>
<dbReference type="Proteomes" id="UP000322726">
    <property type="component" value="Chromosome"/>
</dbReference>
<dbReference type="KEGG" id="apai:APAC_0424"/>
<evidence type="ECO:0000313" key="2">
    <source>
        <dbReference type="Proteomes" id="UP000322726"/>
    </source>
</evidence>
<dbReference type="GO" id="GO:0043165">
    <property type="term" value="P:Gram-negative-bacterium-type cell outer membrane assembly"/>
    <property type="evidence" value="ECO:0007669"/>
    <property type="project" value="InterPro"/>
</dbReference>
<dbReference type="EMBL" id="CP035928">
    <property type="protein sequence ID" value="QEP33585.1"/>
    <property type="molecule type" value="Genomic_DNA"/>
</dbReference>